<dbReference type="GO" id="GO:0005524">
    <property type="term" value="F:ATP binding"/>
    <property type="evidence" value="ECO:0007669"/>
    <property type="project" value="UniProtKB-KW"/>
</dbReference>
<dbReference type="CDD" id="cd00483">
    <property type="entry name" value="HPPK"/>
    <property type="match status" value="1"/>
</dbReference>
<keyword evidence="5" id="KW-0418">Kinase</keyword>
<evidence type="ECO:0000256" key="3">
    <source>
        <dbReference type="ARBA" id="ARBA00022679"/>
    </source>
</evidence>
<dbReference type="GO" id="GO:0046656">
    <property type="term" value="P:folic acid biosynthetic process"/>
    <property type="evidence" value="ECO:0007669"/>
    <property type="project" value="UniProtKB-KW"/>
</dbReference>
<reference evidence="9" key="1">
    <citation type="submission" date="2018-05" db="EMBL/GenBank/DDBJ databases">
        <authorList>
            <person name="Lanie J.A."/>
            <person name="Ng W.-L."/>
            <person name="Kazmierczak K.M."/>
            <person name="Andrzejewski T.M."/>
            <person name="Davidsen T.M."/>
            <person name="Wayne K.J."/>
            <person name="Tettelin H."/>
            <person name="Glass J.I."/>
            <person name="Rusch D."/>
            <person name="Podicherti R."/>
            <person name="Tsui H.-C.T."/>
            <person name="Winkler M.E."/>
        </authorList>
    </citation>
    <scope>NUCLEOTIDE SEQUENCE</scope>
</reference>
<feature type="non-terminal residue" evidence="9">
    <location>
        <position position="1"/>
    </location>
</feature>
<feature type="domain" description="7,8-dihydro-6-hydroxymethylpterin-pyrophosphokinase" evidence="8">
    <location>
        <begin position="38"/>
        <end position="168"/>
    </location>
</feature>
<protein>
    <recommendedName>
        <fullName evidence="2">2-amino-4-hydroxy-6-hydroxymethyldihydropteridine diphosphokinase</fullName>
        <ecNumber evidence="2">2.7.6.3</ecNumber>
    </recommendedName>
</protein>
<proteinExistence type="predicted"/>
<dbReference type="PANTHER" id="PTHR43071">
    <property type="entry name" value="2-AMINO-4-HYDROXY-6-HYDROXYMETHYLDIHYDROPTERIDINE PYROPHOSPHOKINASE"/>
    <property type="match status" value="1"/>
</dbReference>
<dbReference type="InterPro" id="IPR035907">
    <property type="entry name" value="Hppk_sf"/>
</dbReference>
<dbReference type="Pfam" id="PF01288">
    <property type="entry name" value="HPPK"/>
    <property type="match status" value="1"/>
</dbReference>
<dbReference type="GO" id="GO:0016301">
    <property type="term" value="F:kinase activity"/>
    <property type="evidence" value="ECO:0007669"/>
    <property type="project" value="UniProtKB-KW"/>
</dbReference>
<name>A0A382WF74_9ZZZZ</name>
<comment type="pathway">
    <text evidence="1">Cofactor biosynthesis; tetrahydrofolate biosynthesis; 2-amino-4-hydroxy-6-hydroxymethyl-7,8-dihydropteridine diphosphate from 7,8-dihydroneopterin triphosphate: step 4/4.</text>
</comment>
<evidence type="ECO:0000256" key="7">
    <source>
        <dbReference type="ARBA" id="ARBA00022909"/>
    </source>
</evidence>
<evidence type="ECO:0000313" key="9">
    <source>
        <dbReference type="EMBL" id="SVD57566.1"/>
    </source>
</evidence>
<dbReference type="NCBIfam" id="TIGR01498">
    <property type="entry name" value="folK"/>
    <property type="match status" value="1"/>
</dbReference>
<dbReference type="Gene3D" id="3.30.70.560">
    <property type="entry name" value="7,8-Dihydro-6-hydroxymethylpterin-pyrophosphokinase HPPK"/>
    <property type="match status" value="1"/>
</dbReference>
<dbReference type="GO" id="GO:0046654">
    <property type="term" value="P:tetrahydrofolate biosynthetic process"/>
    <property type="evidence" value="ECO:0007669"/>
    <property type="project" value="UniProtKB-UniPathway"/>
</dbReference>
<keyword evidence="7" id="KW-0289">Folate biosynthesis</keyword>
<evidence type="ECO:0000256" key="5">
    <source>
        <dbReference type="ARBA" id="ARBA00022777"/>
    </source>
</evidence>
<dbReference type="PANTHER" id="PTHR43071:SF1">
    <property type="entry name" value="2-AMINO-4-HYDROXY-6-HYDROXYMETHYLDIHYDROPTERIDINE PYROPHOSPHOKINASE"/>
    <property type="match status" value="1"/>
</dbReference>
<keyword evidence="3" id="KW-0808">Transferase</keyword>
<dbReference type="GO" id="GO:0003848">
    <property type="term" value="F:2-amino-4-hydroxy-6-hydroxymethyldihydropteridine diphosphokinase activity"/>
    <property type="evidence" value="ECO:0007669"/>
    <property type="project" value="UniProtKB-EC"/>
</dbReference>
<dbReference type="SUPFAM" id="SSF55083">
    <property type="entry name" value="6-hydroxymethyl-7,8-dihydropterin pyrophosphokinase, HPPK"/>
    <property type="match status" value="1"/>
</dbReference>
<evidence type="ECO:0000256" key="2">
    <source>
        <dbReference type="ARBA" id="ARBA00013253"/>
    </source>
</evidence>
<dbReference type="EMBL" id="UINC01159471">
    <property type="protein sequence ID" value="SVD57566.1"/>
    <property type="molecule type" value="Genomic_DNA"/>
</dbReference>
<organism evidence="9">
    <name type="scientific">marine metagenome</name>
    <dbReference type="NCBI Taxonomy" id="408172"/>
    <lineage>
        <taxon>unclassified sequences</taxon>
        <taxon>metagenomes</taxon>
        <taxon>ecological metagenomes</taxon>
    </lineage>
</organism>
<dbReference type="UniPathway" id="UPA00077">
    <property type="reaction ID" value="UER00155"/>
</dbReference>
<accession>A0A382WF74</accession>
<keyword evidence="4" id="KW-0547">Nucleotide-binding</keyword>
<dbReference type="InterPro" id="IPR000550">
    <property type="entry name" value="Hppk"/>
</dbReference>
<dbReference type="EC" id="2.7.6.3" evidence="2"/>
<sequence>QPRNFCQWRTSCRAMGRGQGARFVQHAERTWSRIMPAYIALGSNLGDSIANIKRAFADLEHLSASPIQKSSLWRSTPVDCPDGSPDFINAVVAIESLGNEMPESLLAKLKQLEVQFGRRPKVVLNEPRPLDLDLIAFKTETRDTELLTLPHPRWHERHFVLEPLNEIAGGTIIPGQTKSVSEILSELETDENLTRL</sequence>
<keyword evidence="6" id="KW-0067">ATP-binding</keyword>
<dbReference type="AlphaFoldDB" id="A0A382WF74"/>
<gene>
    <name evidence="9" type="ORF">METZ01_LOCUS410420</name>
</gene>
<evidence type="ECO:0000256" key="1">
    <source>
        <dbReference type="ARBA" id="ARBA00005051"/>
    </source>
</evidence>
<evidence type="ECO:0000256" key="4">
    <source>
        <dbReference type="ARBA" id="ARBA00022741"/>
    </source>
</evidence>
<evidence type="ECO:0000256" key="6">
    <source>
        <dbReference type="ARBA" id="ARBA00022840"/>
    </source>
</evidence>
<evidence type="ECO:0000259" key="8">
    <source>
        <dbReference type="Pfam" id="PF01288"/>
    </source>
</evidence>